<dbReference type="Proteomes" id="UP000235965">
    <property type="component" value="Unassembled WGS sequence"/>
</dbReference>
<protein>
    <recommendedName>
        <fullName evidence="6">Gamma-glutamyltransferase 7</fullName>
    </recommendedName>
</protein>
<evidence type="ECO:0000313" key="4">
    <source>
        <dbReference type="EMBL" id="PNF21185.1"/>
    </source>
</evidence>
<name>A0A2J7PXY2_9NEOP</name>
<dbReference type="STRING" id="105785.A0A2J7PXY2"/>
<proteinExistence type="predicted"/>
<dbReference type="InParanoid" id="A0A2J7PXY2"/>
<dbReference type="Pfam" id="PF01019">
    <property type="entry name" value="G_glu_transpept"/>
    <property type="match status" value="1"/>
</dbReference>
<evidence type="ECO:0000313" key="5">
    <source>
        <dbReference type="Proteomes" id="UP000235965"/>
    </source>
</evidence>
<gene>
    <name evidence="4" type="ORF">B7P43_G05125</name>
</gene>
<evidence type="ECO:0000256" key="1">
    <source>
        <dbReference type="PIRSR" id="PIRSR600101-2"/>
    </source>
</evidence>
<evidence type="ECO:0000256" key="3">
    <source>
        <dbReference type="SAM" id="Phobius"/>
    </source>
</evidence>
<keyword evidence="3" id="KW-0812">Transmembrane</keyword>
<dbReference type="SUPFAM" id="SSF56235">
    <property type="entry name" value="N-terminal nucleophile aminohydrolases (Ntn hydrolases)"/>
    <property type="match status" value="1"/>
</dbReference>
<accession>A0A2J7PXY2</accession>
<keyword evidence="5" id="KW-1185">Reference proteome</keyword>
<comment type="caution">
    <text evidence="4">The sequence shown here is derived from an EMBL/GenBank/DDBJ whole genome shotgun (WGS) entry which is preliminary data.</text>
</comment>
<dbReference type="PANTHER" id="PTHR11686:SF54">
    <property type="entry name" value="GLUTATHIONE HYDROLASE 7"/>
    <property type="match status" value="1"/>
</dbReference>
<dbReference type="InterPro" id="IPR000101">
    <property type="entry name" value="GGT_peptidase"/>
</dbReference>
<evidence type="ECO:0000256" key="2">
    <source>
        <dbReference type="SAM" id="MobiDB-lite"/>
    </source>
</evidence>
<dbReference type="AlphaFoldDB" id="A0A2J7PXY2"/>
<keyword evidence="3" id="KW-1133">Transmembrane helix</keyword>
<feature type="compositionally biased region" description="Polar residues" evidence="2">
    <location>
        <begin position="1"/>
        <end position="10"/>
    </location>
</feature>
<dbReference type="OrthoDB" id="9977870at2759"/>
<dbReference type="Gene3D" id="3.60.20.40">
    <property type="match status" value="1"/>
</dbReference>
<dbReference type="GO" id="GO:0006751">
    <property type="term" value="P:glutathione catabolic process"/>
    <property type="evidence" value="ECO:0007669"/>
    <property type="project" value="InterPro"/>
</dbReference>
<dbReference type="EMBL" id="NEVH01020852">
    <property type="protein sequence ID" value="PNF21185.1"/>
    <property type="molecule type" value="Genomic_DNA"/>
</dbReference>
<reference evidence="4 5" key="1">
    <citation type="submission" date="2017-12" db="EMBL/GenBank/DDBJ databases">
        <title>Hemimetabolous genomes reveal molecular basis of termite eusociality.</title>
        <authorList>
            <person name="Harrison M.C."/>
            <person name="Jongepier E."/>
            <person name="Robertson H.M."/>
            <person name="Arning N."/>
            <person name="Bitard-Feildel T."/>
            <person name="Chao H."/>
            <person name="Childers C.P."/>
            <person name="Dinh H."/>
            <person name="Doddapaneni H."/>
            <person name="Dugan S."/>
            <person name="Gowin J."/>
            <person name="Greiner C."/>
            <person name="Han Y."/>
            <person name="Hu H."/>
            <person name="Hughes D.S.T."/>
            <person name="Huylmans A.-K."/>
            <person name="Kemena C."/>
            <person name="Kremer L.P.M."/>
            <person name="Lee S.L."/>
            <person name="Lopez-Ezquerra A."/>
            <person name="Mallet L."/>
            <person name="Monroy-Kuhn J.M."/>
            <person name="Moser A."/>
            <person name="Murali S.C."/>
            <person name="Muzny D.M."/>
            <person name="Otani S."/>
            <person name="Piulachs M.-D."/>
            <person name="Poelchau M."/>
            <person name="Qu J."/>
            <person name="Schaub F."/>
            <person name="Wada-Katsumata A."/>
            <person name="Worley K.C."/>
            <person name="Xie Q."/>
            <person name="Ylla G."/>
            <person name="Poulsen M."/>
            <person name="Gibbs R.A."/>
            <person name="Schal C."/>
            <person name="Richards S."/>
            <person name="Belles X."/>
            <person name="Korb J."/>
            <person name="Bornberg-Bauer E."/>
        </authorList>
    </citation>
    <scope>NUCLEOTIDE SEQUENCE [LARGE SCALE GENOMIC DNA]</scope>
    <source>
        <tissue evidence="4">Whole body</tissue>
    </source>
</reference>
<dbReference type="PANTHER" id="PTHR11686">
    <property type="entry name" value="GAMMA GLUTAMYL TRANSPEPTIDASE"/>
    <property type="match status" value="1"/>
</dbReference>
<dbReference type="GO" id="GO:0036374">
    <property type="term" value="F:glutathione hydrolase activity"/>
    <property type="evidence" value="ECO:0007669"/>
    <property type="project" value="InterPro"/>
</dbReference>
<evidence type="ECO:0008006" key="6">
    <source>
        <dbReference type="Google" id="ProtNLM"/>
    </source>
</evidence>
<organism evidence="4 5">
    <name type="scientific">Cryptotermes secundus</name>
    <dbReference type="NCBI Taxonomy" id="105785"/>
    <lineage>
        <taxon>Eukaryota</taxon>
        <taxon>Metazoa</taxon>
        <taxon>Ecdysozoa</taxon>
        <taxon>Arthropoda</taxon>
        <taxon>Hexapoda</taxon>
        <taxon>Insecta</taxon>
        <taxon>Pterygota</taxon>
        <taxon>Neoptera</taxon>
        <taxon>Polyneoptera</taxon>
        <taxon>Dictyoptera</taxon>
        <taxon>Blattodea</taxon>
        <taxon>Blattoidea</taxon>
        <taxon>Termitoidae</taxon>
        <taxon>Kalotermitidae</taxon>
        <taxon>Cryptotermitinae</taxon>
        <taxon>Cryptotermes</taxon>
    </lineage>
</organism>
<dbReference type="InterPro" id="IPR043137">
    <property type="entry name" value="GGT_ssub_C"/>
</dbReference>
<feature type="transmembrane region" description="Helical" evidence="3">
    <location>
        <begin position="72"/>
        <end position="94"/>
    </location>
</feature>
<feature type="region of interest" description="Disordered" evidence="2">
    <location>
        <begin position="1"/>
        <end position="27"/>
    </location>
</feature>
<dbReference type="PRINTS" id="PR01210">
    <property type="entry name" value="GGTRANSPTASE"/>
</dbReference>
<dbReference type="InterPro" id="IPR029055">
    <property type="entry name" value="Ntn_hydrolases_N"/>
</dbReference>
<dbReference type="GO" id="GO:0005886">
    <property type="term" value="C:plasma membrane"/>
    <property type="evidence" value="ECO:0007669"/>
    <property type="project" value="TreeGrafter"/>
</dbReference>
<keyword evidence="3" id="KW-0472">Membrane</keyword>
<feature type="binding site" evidence="1">
    <location>
        <position position="170"/>
    </location>
    <ligand>
        <name>L-glutamate</name>
        <dbReference type="ChEBI" id="CHEBI:29985"/>
    </ligand>
</feature>
<sequence>MNNINGTSTNETDRPSPSIPGPYRSPEQTEAFPLKHSLYRGNGGAGNKVHGLRSLTECCSGSVNKSGTSLRIIVLCFVALTLAVIVALTIQIYYGDYQLVPHGSVATDNPRCSVVGTEILKNGGSAVDAAVASTLCLGVVNPHVTGLGGGGFMIVYSHRNQKVLDVIDFREVAPAYINTSIHTPGSYVGVPGVLRGLAMAHELHGKLPWMDIVMPAVHIARSGFQVPESLFAAKAHLDLNVLFNRRLINWAAPLEAGQHLTLPELAATLELIAAKGPDVFYNGSIARNVLLAVANAGGKMTEQDLAGYQAVRRSALTATFADFSVLVPDLPSGGPALLATLELLSALNSSRGGHGMSPLNIISLANASENVYRRALLGIWGDPNFQDEEYDNDRGKVSLGKLTQSVGSHVAAVDLNDIYVSVVSGLNAWFGSQLLTNDGFILNNALTNFGVGKNSPFPGKRPMSFSTPVIATEKRRICGRRLVLGSADVALAAQLLSHLLVLDMNVTWSVEAPRFHIAHGNNSIFIEDYHVPALSKNAQESLEKYGYHLESLSKPYQSCNIVEKIGDDLTSHSDSRGGGISSRF</sequence>